<dbReference type="CDD" id="cd06558">
    <property type="entry name" value="crotonase-like"/>
    <property type="match status" value="1"/>
</dbReference>
<dbReference type="InterPro" id="IPR029045">
    <property type="entry name" value="ClpP/crotonase-like_dom_sf"/>
</dbReference>
<dbReference type="InterPro" id="IPR018376">
    <property type="entry name" value="Enoyl-CoA_hyd/isom_CS"/>
</dbReference>
<dbReference type="Pfam" id="PF00378">
    <property type="entry name" value="ECH_1"/>
    <property type="match status" value="1"/>
</dbReference>
<feature type="compositionally biased region" description="Basic and acidic residues" evidence="3">
    <location>
        <begin position="237"/>
        <end position="252"/>
    </location>
</feature>
<keyword evidence="5" id="KW-1185">Reference proteome</keyword>
<dbReference type="PANTHER" id="PTHR43459">
    <property type="entry name" value="ENOYL-COA HYDRATASE"/>
    <property type="match status" value="1"/>
</dbReference>
<comment type="caution">
    <text evidence="4">The sequence shown here is derived from an EMBL/GenBank/DDBJ whole genome shotgun (WGS) entry which is preliminary data.</text>
</comment>
<reference evidence="4 5" key="1">
    <citation type="submission" date="2018-03" db="EMBL/GenBank/DDBJ databases">
        <title>Bacillus urumqiensis sp. nov., a moderately haloalkaliphilic bacterium isolated from a salt lake.</title>
        <authorList>
            <person name="Zhao B."/>
            <person name="Liao Z."/>
        </authorList>
    </citation>
    <scope>NUCLEOTIDE SEQUENCE [LARGE SCALE GENOMIC DNA]</scope>
    <source>
        <strain evidence="4 5">BZ-SZ-XJ18</strain>
    </source>
</reference>
<keyword evidence="4" id="KW-0413">Isomerase</keyword>
<feature type="region of interest" description="Disordered" evidence="3">
    <location>
        <begin position="233"/>
        <end position="258"/>
    </location>
</feature>
<dbReference type="GO" id="GO:0016853">
    <property type="term" value="F:isomerase activity"/>
    <property type="evidence" value="ECO:0007669"/>
    <property type="project" value="UniProtKB-KW"/>
</dbReference>
<proteinExistence type="inferred from homology"/>
<name>A0A2P6ME20_ALKUR</name>
<evidence type="ECO:0000256" key="1">
    <source>
        <dbReference type="ARBA" id="ARBA00005254"/>
    </source>
</evidence>
<accession>A0A2P6ME20</accession>
<dbReference type="Proteomes" id="UP000243650">
    <property type="component" value="Unassembled WGS sequence"/>
</dbReference>
<evidence type="ECO:0000313" key="5">
    <source>
        <dbReference type="Proteomes" id="UP000243650"/>
    </source>
</evidence>
<dbReference type="AlphaFoldDB" id="A0A2P6ME20"/>
<dbReference type="InterPro" id="IPR001753">
    <property type="entry name" value="Enoyl-CoA_hydra/iso"/>
</dbReference>
<dbReference type="Gene3D" id="3.90.226.10">
    <property type="entry name" value="2-enoyl-CoA Hydratase, Chain A, domain 1"/>
    <property type="match status" value="1"/>
</dbReference>
<dbReference type="EMBL" id="PVNS01000015">
    <property type="protein sequence ID" value="PRO64514.1"/>
    <property type="molecule type" value="Genomic_DNA"/>
</dbReference>
<evidence type="ECO:0000256" key="3">
    <source>
        <dbReference type="SAM" id="MobiDB-lite"/>
    </source>
</evidence>
<evidence type="ECO:0000256" key="2">
    <source>
        <dbReference type="RuleBase" id="RU003707"/>
    </source>
</evidence>
<dbReference type="RefSeq" id="WP_105960178.1">
    <property type="nucleotide sequence ID" value="NZ_PVNS01000015.1"/>
</dbReference>
<dbReference type="InterPro" id="IPR014748">
    <property type="entry name" value="Enoyl-CoA_hydra_C"/>
</dbReference>
<organism evidence="4 5">
    <name type="scientific">Alkalicoccus urumqiensis</name>
    <name type="common">Bacillus urumqiensis</name>
    <dbReference type="NCBI Taxonomy" id="1548213"/>
    <lineage>
        <taxon>Bacteria</taxon>
        <taxon>Bacillati</taxon>
        <taxon>Bacillota</taxon>
        <taxon>Bacilli</taxon>
        <taxon>Bacillales</taxon>
        <taxon>Bacillaceae</taxon>
        <taxon>Alkalicoccus</taxon>
    </lineage>
</organism>
<sequence>MTYEAIHYVEKDGAAWITLDRPEAFNAMTPAMNKEIKQAVKQADTSEAVRVLVFTGSGRSFCAGEDLEGVNEHTDHGEFLRSRYHPMLSAVEACGKPTVALINGVAAGAGMSLALACDFRLMNEKAKFVSAFIDVGLVPDSGFLYYLTRIAGEAAALEMAVFSRPMDAALALEKGLATRTAAADSWEEEAFRFVQELAAKPTTAVRMIKRLVRQARRPEMEAFLEREAQAQRIAGKSADHQEGLAAFKEKRTPAFTGS</sequence>
<dbReference type="Gene3D" id="1.10.12.10">
    <property type="entry name" value="Lyase 2-enoyl-coa Hydratase, Chain A, domain 2"/>
    <property type="match status" value="1"/>
</dbReference>
<dbReference type="OrthoDB" id="9775794at2"/>
<dbReference type="PROSITE" id="PS00166">
    <property type="entry name" value="ENOYL_COA_HYDRATASE"/>
    <property type="match status" value="1"/>
</dbReference>
<gene>
    <name evidence="4" type="ORF">C6I21_14410</name>
</gene>
<comment type="similarity">
    <text evidence="1 2">Belongs to the enoyl-CoA hydratase/isomerase family.</text>
</comment>
<protein>
    <submittedName>
        <fullName evidence="4">2-(1,2-epoxy-1,2-dihydrophenyl)acetyl-CoA isomerase</fullName>
    </submittedName>
</protein>
<evidence type="ECO:0000313" key="4">
    <source>
        <dbReference type="EMBL" id="PRO64514.1"/>
    </source>
</evidence>
<dbReference type="PANTHER" id="PTHR43459:SF1">
    <property type="entry name" value="EG:BACN32G11.4 PROTEIN"/>
    <property type="match status" value="1"/>
</dbReference>
<dbReference type="SUPFAM" id="SSF52096">
    <property type="entry name" value="ClpP/crotonase"/>
    <property type="match status" value="1"/>
</dbReference>